<keyword evidence="2" id="KW-1185">Reference proteome</keyword>
<dbReference type="InterPro" id="IPR022536">
    <property type="entry name" value="EspC"/>
</dbReference>
<dbReference type="RefSeq" id="WP_085160205.1">
    <property type="nucleotide sequence ID" value="NZ_AP022581.1"/>
</dbReference>
<dbReference type="Proteomes" id="UP000466396">
    <property type="component" value="Chromosome"/>
</dbReference>
<dbReference type="Pfam" id="PF10824">
    <property type="entry name" value="T7SS_ESX_EspC"/>
    <property type="match status" value="1"/>
</dbReference>
<accession>A0A1X1Y6U6</accession>
<protein>
    <submittedName>
        <fullName evidence="1">Uncharacterized protein</fullName>
    </submittedName>
</protein>
<gene>
    <name evidence="1" type="ORF">MLAC_15720</name>
</gene>
<dbReference type="AlphaFoldDB" id="A0A1X1Y6U6"/>
<organism evidence="1 2">
    <name type="scientific">Mycobacterium lacus</name>
    <dbReference type="NCBI Taxonomy" id="169765"/>
    <lineage>
        <taxon>Bacteria</taxon>
        <taxon>Bacillati</taxon>
        <taxon>Actinomycetota</taxon>
        <taxon>Actinomycetes</taxon>
        <taxon>Mycobacteriales</taxon>
        <taxon>Mycobacteriaceae</taxon>
        <taxon>Mycobacterium</taxon>
    </lineage>
</organism>
<sequence length="103" mass="11150">MTGSVYVVPDFLSVLERTHENVSVDIRSAIGMVTGMSQSVSTTHGSFCSLFNQILAEFESIRSSTGDGLQQVANQLAEKLHRAAGAYVDTDEGTADMLSNFFR</sequence>
<dbReference type="KEGG" id="mlj:MLAC_15720"/>
<proteinExistence type="predicted"/>
<evidence type="ECO:0000313" key="1">
    <source>
        <dbReference type="EMBL" id="BBX96278.1"/>
    </source>
</evidence>
<dbReference type="GO" id="GO:0009306">
    <property type="term" value="P:protein secretion"/>
    <property type="evidence" value="ECO:0007669"/>
    <property type="project" value="InterPro"/>
</dbReference>
<dbReference type="EMBL" id="AP022581">
    <property type="protein sequence ID" value="BBX96278.1"/>
    <property type="molecule type" value="Genomic_DNA"/>
</dbReference>
<dbReference type="STRING" id="169765.AWC15_21060"/>
<dbReference type="OrthoDB" id="4734983at2"/>
<name>A0A1X1Y6U6_9MYCO</name>
<evidence type="ECO:0000313" key="2">
    <source>
        <dbReference type="Proteomes" id="UP000466396"/>
    </source>
</evidence>
<reference evidence="1 2" key="1">
    <citation type="journal article" date="2019" name="Emerg. Microbes Infect.">
        <title>Comprehensive subspecies identification of 175 nontuberculous mycobacteria species based on 7547 genomic profiles.</title>
        <authorList>
            <person name="Matsumoto Y."/>
            <person name="Kinjo T."/>
            <person name="Motooka D."/>
            <person name="Nabeya D."/>
            <person name="Jung N."/>
            <person name="Uechi K."/>
            <person name="Horii T."/>
            <person name="Iida T."/>
            <person name="Fujita J."/>
            <person name="Nakamura S."/>
        </authorList>
    </citation>
    <scope>NUCLEOTIDE SEQUENCE [LARGE SCALE GENOMIC DNA]</scope>
    <source>
        <strain evidence="1 2">JCM 15657</strain>
    </source>
</reference>